<dbReference type="InterPro" id="IPR020811">
    <property type="entry name" value="Enolase_N"/>
</dbReference>
<gene>
    <name evidence="12" type="primary">eno</name>
    <name evidence="18" type="ORF">FEZ33_11245</name>
</gene>
<dbReference type="Proteomes" id="UP000306420">
    <property type="component" value="Unassembled WGS sequence"/>
</dbReference>
<feature type="binding site" evidence="12">
    <location>
        <position position="370"/>
    </location>
    <ligand>
        <name>(2R)-2-phosphoglycerate</name>
        <dbReference type="ChEBI" id="CHEBI:58289"/>
    </ligand>
</feature>
<comment type="pathway">
    <text evidence="1 12">Carbohydrate degradation; glycolysis; pyruvate from D-glyceraldehyde 3-phosphate: step 4/5.</text>
</comment>
<feature type="binding site" evidence="12">
    <location>
        <position position="392"/>
    </location>
    <ligand>
        <name>(2R)-2-phosphoglycerate</name>
        <dbReference type="ChEBI" id="CHEBI:58289"/>
    </ligand>
</feature>
<evidence type="ECO:0000256" key="7">
    <source>
        <dbReference type="ARBA" id="ARBA00022723"/>
    </source>
</evidence>
<evidence type="ECO:0000256" key="1">
    <source>
        <dbReference type="ARBA" id="ARBA00005031"/>
    </source>
</evidence>
<feature type="binding site" evidence="12">
    <location>
        <position position="163"/>
    </location>
    <ligand>
        <name>(2R)-2-phosphoglycerate</name>
        <dbReference type="ChEBI" id="CHEBI:58289"/>
    </ligand>
</feature>
<evidence type="ECO:0000256" key="2">
    <source>
        <dbReference type="ARBA" id="ARBA00009604"/>
    </source>
</evidence>
<dbReference type="Pfam" id="PF03952">
    <property type="entry name" value="Enolase_N"/>
    <property type="match status" value="1"/>
</dbReference>
<comment type="similarity">
    <text evidence="2 12">Belongs to the enolase family.</text>
</comment>
<dbReference type="GO" id="GO:0000015">
    <property type="term" value="C:phosphopyruvate hydratase complex"/>
    <property type="evidence" value="ECO:0007669"/>
    <property type="project" value="InterPro"/>
</dbReference>
<feature type="binding site" evidence="14">
    <location>
        <position position="289"/>
    </location>
    <ligand>
        <name>substrate</name>
    </ligand>
</feature>
<dbReference type="UniPathway" id="UPA00109">
    <property type="reaction ID" value="UER00187"/>
</dbReference>
<evidence type="ECO:0000256" key="15">
    <source>
        <dbReference type="PIRSR" id="PIRSR001400-3"/>
    </source>
</evidence>
<dbReference type="NCBIfam" id="TIGR01060">
    <property type="entry name" value="eno"/>
    <property type="match status" value="1"/>
</dbReference>
<feature type="binding site" evidence="14">
    <location>
        <position position="155"/>
    </location>
    <ligand>
        <name>substrate</name>
    </ligand>
</feature>
<keyword evidence="9 12" id="KW-0324">Glycolysis</keyword>
<dbReference type="EMBL" id="VBSP01000063">
    <property type="protein sequence ID" value="TLQ38926.1"/>
    <property type="molecule type" value="Genomic_DNA"/>
</dbReference>
<dbReference type="GO" id="GO:0009986">
    <property type="term" value="C:cell surface"/>
    <property type="evidence" value="ECO:0007669"/>
    <property type="project" value="UniProtKB-SubCell"/>
</dbReference>
<comment type="subcellular location">
    <subcellularLocation>
        <location evidence="12">Cytoplasm</location>
    </subcellularLocation>
    <subcellularLocation>
        <location evidence="12">Secreted</location>
    </subcellularLocation>
    <subcellularLocation>
        <location evidence="12">Cell surface</location>
    </subcellularLocation>
    <text evidence="12">Fractions of enolase are present in both the cytoplasm and on the cell surface.</text>
</comment>
<evidence type="ECO:0000256" key="9">
    <source>
        <dbReference type="ARBA" id="ARBA00023152"/>
    </source>
</evidence>
<reference evidence="18 19" key="1">
    <citation type="submission" date="2019-05" db="EMBL/GenBank/DDBJ databases">
        <title>The metagenome of a microbial culture collection derived from dairy environment covers the genomic content of the human microbiome.</title>
        <authorList>
            <person name="Roder T."/>
            <person name="Wuthrich D."/>
            <person name="Sattari Z."/>
            <person name="Von Ah U."/>
            <person name="Bar C."/>
            <person name="Ronchi F."/>
            <person name="Macpherson A.J."/>
            <person name="Ganal-Vonarburg S.C."/>
            <person name="Bruggmann R."/>
            <person name="Vergeres G."/>
        </authorList>
    </citation>
    <scope>NUCLEOTIDE SEQUENCE [LARGE SCALE GENOMIC DNA]</scope>
    <source>
        <strain evidence="18 19">FAM 24227</strain>
    </source>
</reference>
<accession>A0A5R9DR12</accession>
<feature type="binding site" evidence="14">
    <location>
        <position position="164"/>
    </location>
    <ligand>
        <name>substrate</name>
    </ligand>
</feature>
<feature type="active site" description="Proton acceptor" evidence="12 13">
    <location>
        <position position="341"/>
    </location>
</feature>
<dbReference type="PIRSF" id="PIRSF001400">
    <property type="entry name" value="Enolase"/>
    <property type="match status" value="1"/>
</dbReference>
<organism evidence="18 19">
    <name type="scientific">Ruoffia tabacinasalis</name>
    <dbReference type="NCBI Taxonomy" id="87458"/>
    <lineage>
        <taxon>Bacteria</taxon>
        <taxon>Bacillati</taxon>
        <taxon>Bacillota</taxon>
        <taxon>Bacilli</taxon>
        <taxon>Lactobacillales</taxon>
        <taxon>Aerococcaceae</taxon>
        <taxon>Ruoffia</taxon>
    </lineage>
</organism>
<feature type="active site" description="Proton donor" evidence="12 13">
    <location>
        <position position="205"/>
    </location>
</feature>
<evidence type="ECO:0000256" key="8">
    <source>
        <dbReference type="ARBA" id="ARBA00022842"/>
    </source>
</evidence>
<dbReference type="InterPro" id="IPR000941">
    <property type="entry name" value="Enolase"/>
</dbReference>
<dbReference type="InterPro" id="IPR020810">
    <property type="entry name" value="Enolase_C"/>
</dbReference>
<feature type="binding site" evidence="14">
    <location>
        <position position="392"/>
    </location>
    <ligand>
        <name>substrate</name>
    </ligand>
</feature>
<dbReference type="SUPFAM" id="SSF51604">
    <property type="entry name" value="Enolase C-terminal domain-like"/>
    <property type="match status" value="1"/>
</dbReference>
<dbReference type="PROSITE" id="PS00164">
    <property type="entry name" value="ENOLASE"/>
    <property type="match status" value="1"/>
</dbReference>
<dbReference type="SFLD" id="SFLDG00178">
    <property type="entry name" value="enolase"/>
    <property type="match status" value="1"/>
</dbReference>
<dbReference type="HAMAP" id="MF_00318">
    <property type="entry name" value="Enolase"/>
    <property type="match status" value="1"/>
</dbReference>
<dbReference type="GO" id="GO:0004634">
    <property type="term" value="F:phosphopyruvate hydratase activity"/>
    <property type="evidence" value="ECO:0007669"/>
    <property type="project" value="UniProtKB-UniRule"/>
</dbReference>
<keyword evidence="10 12" id="KW-0456">Lyase</keyword>
<evidence type="ECO:0000256" key="10">
    <source>
        <dbReference type="ARBA" id="ARBA00023239"/>
    </source>
</evidence>
<dbReference type="SMART" id="SM01193">
    <property type="entry name" value="Enolase_N"/>
    <property type="match status" value="1"/>
</dbReference>
<evidence type="ECO:0000256" key="14">
    <source>
        <dbReference type="PIRSR" id="PIRSR001400-2"/>
    </source>
</evidence>
<evidence type="ECO:0000256" key="5">
    <source>
        <dbReference type="ARBA" id="ARBA00022490"/>
    </source>
</evidence>
<dbReference type="InterPro" id="IPR036849">
    <property type="entry name" value="Enolase-like_C_sf"/>
</dbReference>
<dbReference type="PANTHER" id="PTHR11902:SF1">
    <property type="entry name" value="ENOLASE"/>
    <property type="match status" value="1"/>
</dbReference>
<comment type="function">
    <text evidence="12">Catalyzes the reversible conversion of 2-phosphoglycerate (2-PG) into phosphoenolpyruvate (PEP). It is essential for the degradation of carbohydrates via glycolysis.</text>
</comment>
<feature type="binding site" evidence="14">
    <location>
        <position position="316"/>
    </location>
    <ligand>
        <name>substrate</name>
    </ligand>
</feature>
<dbReference type="PANTHER" id="PTHR11902">
    <property type="entry name" value="ENOLASE"/>
    <property type="match status" value="1"/>
</dbReference>
<dbReference type="SFLD" id="SFLDF00002">
    <property type="entry name" value="enolase"/>
    <property type="match status" value="1"/>
</dbReference>
<keyword evidence="6 12" id="KW-0964">Secreted</keyword>
<evidence type="ECO:0000256" key="13">
    <source>
        <dbReference type="PIRSR" id="PIRSR001400-1"/>
    </source>
</evidence>
<proteinExistence type="inferred from homology"/>
<dbReference type="EC" id="4.2.1.11" evidence="3 12"/>
<dbReference type="FunFam" id="3.20.20.120:FF:000001">
    <property type="entry name" value="Enolase"/>
    <property type="match status" value="1"/>
</dbReference>
<evidence type="ECO:0000256" key="11">
    <source>
        <dbReference type="ARBA" id="ARBA00048951"/>
    </source>
</evidence>
<name>A0A5R9DR12_9LACT</name>
<dbReference type="AlphaFoldDB" id="A0A5R9DR12"/>
<feature type="binding site" evidence="12 15">
    <location>
        <position position="242"/>
    </location>
    <ligand>
        <name>Mg(2+)</name>
        <dbReference type="ChEBI" id="CHEBI:18420"/>
    </ligand>
</feature>
<evidence type="ECO:0000256" key="3">
    <source>
        <dbReference type="ARBA" id="ARBA00012058"/>
    </source>
</evidence>
<dbReference type="FunFam" id="3.30.390.10:FF:000001">
    <property type="entry name" value="Enolase"/>
    <property type="match status" value="1"/>
</dbReference>
<feature type="binding site" evidence="12">
    <location>
        <position position="371"/>
    </location>
    <ligand>
        <name>(2R)-2-phosphoglycerate</name>
        <dbReference type="ChEBI" id="CHEBI:58289"/>
    </ligand>
</feature>
<keyword evidence="18" id="KW-0670">Pyruvate</keyword>
<dbReference type="Gene3D" id="3.20.20.120">
    <property type="entry name" value="Enolase-like C-terminal domain"/>
    <property type="match status" value="1"/>
</dbReference>
<dbReference type="CDD" id="cd03313">
    <property type="entry name" value="enolase"/>
    <property type="match status" value="1"/>
</dbReference>
<dbReference type="RefSeq" id="WP_138405474.1">
    <property type="nucleotide sequence ID" value="NZ_VBSP01000063.1"/>
</dbReference>
<dbReference type="InterPro" id="IPR029017">
    <property type="entry name" value="Enolase-like_N"/>
</dbReference>
<dbReference type="GO" id="GO:0005576">
    <property type="term" value="C:extracellular region"/>
    <property type="evidence" value="ECO:0007669"/>
    <property type="project" value="UniProtKB-SubCell"/>
</dbReference>
<evidence type="ECO:0000259" key="16">
    <source>
        <dbReference type="SMART" id="SM01192"/>
    </source>
</evidence>
<dbReference type="Gene3D" id="3.30.390.10">
    <property type="entry name" value="Enolase-like, N-terminal domain"/>
    <property type="match status" value="1"/>
</dbReference>
<comment type="cofactor">
    <cofactor evidence="15">
        <name>Mg(2+)</name>
        <dbReference type="ChEBI" id="CHEBI:18420"/>
    </cofactor>
    <text evidence="15">Mg(2+) is required for catalysis and for stabilizing the dimer.</text>
</comment>
<dbReference type="SUPFAM" id="SSF54826">
    <property type="entry name" value="Enolase N-terminal domain-like"/>
    <property type="match status" value="1"/>
</dbReference>
<feature type="domain" description="Enolase C-terminal TIM barrel" evidence="16">
    <location>
        <begin position="139"/>
        <end position="429"/>
    </location>
</feature>
<evidence type="ECO:0000256" key="4">
    <source>
        <dbReference type="ARBA" id="ARBA00017068"/>
    </source>
</evidence>
<keyword evidence="5 12" id="KW-0963">Cytoplasm</keyword>
<keyword evidence="8 12" id="KW-0460">Magnesium</keyword>
<keyword evidence="7 12" id="KW-0479">Metal-binding</keyword>
<comment type="catalytic activity">
    <reaction evidence="11">
        <text>(2R)-2-phosphoglycerate = phosphoenolpyruvate + H2O</text>
        <dbReference type="Rhea" id="RHEA:10164"/>
        <dbReference type="ChEBI" id="CHEBI:15377"/>
        <dbReference type="ChEBI" id="CHEBI:58289"/>
        <dbReference type="ChEBI" id="CHEBI:58702"/>
        <dbReference type="EC" id="4.2.1.11"/>
    </reaction>
    <physiologicalReaction direction="left-to-right" evidence="11">
        <dbReference type="Rhea" id="RHEA:10165"/>
    </physiologicalReaction>
</comment>
<dbReference type="SMART" id="SM01192">
    <property type="entry name" value="Enolase_C"/>
    <property type="match status" value="1"/>
</dbReference>
<evidence type="ECO:0000313" key="18">
    <source>
        <dbReference type="EMBL" id="TLQ38926.1"/>
    </source>
</evidence>
<evidence type="ECO:0000313" key="19">
    <source>
        <dbReference type="Proteomes" id="UP000306420"/>
    </source>
</evidence>
<feature type="binding site" evidence="12 15">
    <location>
        <position position="316"/>
    </location>
    <ligand>
        <name>Mg(2+)</name>
        <dbReference type="ChEBI" id="CHEBI:18420"/>
    </ligand>
</feature>
<evidence type="ECO:0000256" key="6">
    <source>
        <dbReference type="ARBA" id="ARBA00022525"/>
    </source>
</evidence>
<dbReference type="GO" id="GO:0000287">
    <property type="term" value="F:magnesium ion binding"/>
    <property type="evidence" value="ECO:0007669"/>
    <property type="project" value="UniProtKB-UniRule"/>
</dbReference>
<feature type="binding site" evidence="14">
    <location>
        <begin position="368"/>
        <end position="371"/>
    </location>
    <ligand>
        <name>substrate</name>
    </ligand>
</feature>
<sequence>MPFITDIYAREVLDSRGNPTVEVEVYTESGAFGRGIVPSGASTGEHEAVELRDGDKDRYLGKGVLKAVDNVNNVIAEALLGYDVLEQQAIDKLMIELDGTPNKGKLGANAILGVSIAVARAAADFLNIPLYQYLGGFNTKLLPTPMMNIINGGSHSDAPIAFQEFMIIPSGAETFKEALRWGAEIFHALKSLLSERGLETSVGDEGGFAPRFEGTEDGVETILAAIKKAGLEPGKDVFLGFDIASSEFYEDGVYNYAKFEGENGAKRSAEEQVDYLEELVNKYPIISIEDGMDENDWDGWKLLTERLGSKVQLVGDDLFVTNTEVLARGIKENVGNSILIKVNQIGTLTETFDAIEMAKKAGYTAVISHRSGETEDTTISDIAVATNAGQIKTGSLSRTDRVAKYNQLLRIEDMLADVAAYDGKDVFYNLDNK</sequence>
<dbReference type="SFLD" id="SFLDS00001">
    <property type="entry name" value="Enolase"/>
    <property type="match status" value="1"/>
</dbReference>
<comment type="caution">
    <text evidence="18">The sequence shown here is derived from an EMBL/GenBank/DDBJ whole genome shotgun (WGS) entry which is preliminary data.</text>
</comment>
<feature type="binding site" evidence="12">
    <location>
        <position position="341"/>
    </location>
    <ligand>
        <name>(2R)-2-phosphoglycerate</name>
        <dbReference type="ChEBI" id="CHEBI:58289"/>
    </ligand>
</feature>
<dbReference type="InterPro" id="IPR020809">
    <property type="entry name" value="Enolase_CS"/>
</dbReference>
<evidence type="ECO:0000259" key="17">
    <source>
        <dbReference type="SMART" id="SM01193"/>
    </source>
</evidence>
<protein>
    <recommendedName>
        <fullName evidence="4 12">Enolase</fullName>
        <ecNumber evidence="3 12">4.2.1.11</ecNumber>
    </recommendedName>
    <alternativeName>
        <fullName evidence="12">2-phospho-D-glycerate hydro-lyase</fullName>
    </alternativeName>
    <alternativeName>
        <fullName evidence="12">2-phosphoglycerate dehydratase</fullName>
    </alternativeName>
</protein>
<dbReference type="Pfam" id="PF00113">
    <property type="entry name" value="Enolase_C"/>
    <property type="match status" value="1"/>
</dbReference>
<feature type="binding site" evidence="12 15">
    <location>
        <position position="289"/>
    </location>
    <ligand>
        <name>Mg(2+)</name>
        <dbReference type="ChEBI" id="CHEBI:18420"/>
    </ligand>
</feature>
<evidence type="ECO:0000256" key="12">
    <source>
        <dbReference type="HAMAP-Rule" id="MF_00318"/>
    </source>
</evidence>
<dbReference type="GO" id="GO:0006096">
    <property type="term" value="P:glycolytic process"/>
    <property type="evidence" value="ECO:0007669"/>
    <property type="project" value="UniProtKB-UniRule"/>
</dbReference>
<dbReference type="PRINTS" id="PR00148">
    <property type="entry name" value="ENOLASE"/>
</dbReference>
<feature type="domain" description="Enolase N-terminal" evidence="17">
    <location>
        <begin position="4"/>
        <end position="134"/>
    </location>
</feature>
<dbReference type="OrthoDB" id="9804716at2"/>
<comment type="cofactor">
    <cofactor evidence="12">
        <name>Mg(2+)</name>
        <dbReference type="ChEBI" id="CHEBI:18420"/>
    </cofactor>
    <text evidence="12">Binds a second Mg(2+) ion via substrate during catalysis.</text>
</comment>